<dbReference type="PRINTS" id="PR00409">
    <property type="entry name" value="PHDIOXRDTASE"/>
</dbReference>
<dbReference type="InterPro" id="IPR017972">
    <property type="entry name" value="Cyt_P450_CS"/>
</dbReference>
<dbReference type="PANTHER" id="PTHR46696">
    <property type="entry name" value="P450, PUTATIVE (EUROFUNG)-RELATED"/>
    <property type="match status" value="1"/>
</dbReference>
<accession>A0ABT5MLC4</accession>
<dbReference type="PROSITE" id="PS00086">
    <property type="entry name" value="CYTOCHROME_P450"/>
    <property type="match status" value="1"/>
</dbReference>
<dbReference type="InterPro" id="IPR039261">
    <property type="entry name" value="FNR_nucleotide-bd"/>
</dbReference>
<reference evidence="4 5" key="1">
    <citation type="submission" date="2023-02" db="EMBL/GenBank/DDBJ databases">
        <title>Bacterial whole genome sequence for Curvibacter sp. HBC28.</title>
        <authorList>
            <person name="Le V."/>
            <person name="Ko S.-R."/>
            <person name="Ahn C.-Y."/>
            <person name="Oh H.-M."/>
        </authorList>
    </citation>
    <scope>NUCLEOTIDE SEQUENCE [LARGE SCALE GENOMIC DNA]</scope>
    <source>
        <strain evidence="4 5">HBC28</strain>
    </source>
</reference>
<comment type="caution">
    <text evidence="4">The sequence shown here is derived from an EMBL/GenBank/DDBJ whole genome shotgun (WGS) entry which is preliminary data.</text>
</comment>
<organism evidence="4 5">
    <name type="scientific">Curvibacter microcysteis</name>
    <dbReference type="NCBI Taxonomy" id="3026419"/>
    <lineage>
        <taxon>Bacteria</taxon>
        <taxon>Pseudomonadati</taxon>
        <taxon>Pseudomonadota</taxon>
        <taxon>Betaproteobacteria</taxon>
        <taxon>Burkholderiales</taxon>
        <taxon>Comamonadaceae</taxon>
        <taxon>Curvibacter</taxon>
    </lineage>
</organism>
<dbReference type="SUPFAM" id="SSF52343">
    <property type="entry name" value="Ferredoxin reductase-like, C-terminal NADP-linked domain"/>
    <property type="match status" value="1"/>
</dbReference>
<dbReference type="InterPro" id="IPR017927">
    <property type="entry name" value="FAD-bd_FR_type"/>
</dbReference>
<evidence type="ECO:0000313" key="4">
    <source>
        <dbReference type="EMBL" id="MDD0816769.1"/>
    </source>
</evidence>
<dbReference type="PANTHER" id="PTHR46696:SF6">
    <property type="entry name" value="P450, PUTATIVE (EUROFUNG)-RELATED"/>
    <property type="match status" value="1"/>
</dbReference>
<dbReference type="InterPro" id="IPR012675">
    <property type="entry name" value="Beta-grasp_dom_sf"/>
</dbReference>
<evidence type="ECO:0000256" key="1">
    <source>
        <dbReference type="ARBA" id="ARBA00010617"/>
    </source>
</evidence>
<gene>
    <name evidence="4" type="ORF">PSQ39_19200</name>
</gene>
<dbReference type="Gene3D" id="1.10.630.10">
    <property type="entry name" value="Cytochrome P450"/>
    <property type="match status" value="1"/>
</dbReference>
<evidence type="ECO:0000259" key="3">
    <source>
        <dbReference type="PROSITE" id="PS51384"/>
    </source>
</evidence>
<sequence length="781" mass="86965">MPQKSAVTATGRCPVDHTALSPALSPTGCPVSARAAAFDPFQPDYQQNPAASLRWARDEEPVFYSPELGYWVVTRYEDVKAVFRDNLLFSPCIALEKITPASDEVLAILKRYGFAMNRTMVNEDEPDHMARRRLLMDAFLPERLMSYEPAIRQLARQYMDRFIDQGRADLVAEMFYEIPLTIALHFLGVPDEGAEQLRQFAVAHTLNTWGRPTPEEQLTIAHNVGRFWQTAQSILDGMLAQPDGEGWMYESIRQHRLHPEVVTLSYLRSMMMAILAAAHETTSNATANAFMTLLTQRDSWEALCAQPALIPNAVEECLRVAGSIIAWRRQATRATQVGGVTIPQGGKLLLVQASANFDPSHFEDPDRVDLYRENAVEHLTFGYGAHQCMGKNIGRMQMRVFLEEFVRRLPHLRLVQPQSFDFLSNTSFRGPSALWVEWDPTLNPERQVPVQLVTLAEFQVGPPPKDGLTRTVCVCDKQTEGENLFRFVLAPVGNSRLPAWTAGAHVDLIAGGFRRKYSLCGSPTSSGCYEVVVQRESEGRGGSRHFCDTLQVGDTLQMAGPKNLFRLDESARHHILIAAGIGITPILAMADRLRALGHRYELHYAGRSRQHMALLARAEGAHGPHLRLHLKDQGQRMDLPVLLASVGADCRVYACGPDRLIAELESLAEAWPEGTLRFEHFSAEHAALDPEKEHAFVVELQDSGLRVEVPRHQTLLQALQAAGVDIPCDCGEGLCGTCEVSVLSGDIDHRDKVLTKGERQSNQRMMACCSRALGERIVLAL</sequence>
<dbReference type="InterPro" id="IPR036010">
    <property type="entry name" value="2Fe-2S_ferredoxin-like_sf"/>
</dbReference>
<dbReference type="CDD" id="cd06185">
    <property type="entry name" value="PDR_like"/>
    <property type="match status" value="1"/>
</dbReference>
<name>A0ABT5MLC4_9BURK</name>
<dbReference type="Pfam" id="PF00067">
    <property type="entry name" value="p450"/>
    <property type="match status" value="1"/>
</dbReference>
<dbReference type="Gene3D" id="2.40.30.10">
    <property type="entry name" value="Translation factors"/>
    <property type="match status" value="1"/>
</dbReference>
<dbReference type="Pfam" id="PF00111">
    <property type="entry name" value="Fer2"/>
    <property type="match status" value="1"/>
</dbReference>
<dbReference type="InterPro" id="IPR001128">
    <property type="entry name" value="Cyt_P450"/>
</dbReference>
<feature type="domain" description="2Fe-2S ferredoxin-type" evidence="2">
    <location>
        <begin position="694"/>
        <end position="781"/>
    </location>
</feature>
<dbReference type="CDD" id="cd00207">
    <property type="entry name" value="fer2"/>
    <property type="match status" value="1"/>
</dbReference>
<dbReference type="PROSITE" id="PS51085">
    <property type="entry name" value="2FE2S_FER_2"/>
    <property type="match status" value="1"/>
</dbReference>
<dbReference type="PROSITE" id="PS51384">
    <property type="entry name" value="FAD_FR"/>
    <property type="match status" value="1"/>
</dbReference>
<dbReference type="Gene3D" id="3.40.50.80">
    <property type="entry name" value="Nucleotide-binding domain of ferredoxin-NADP reductase (FNR) module"/>
    <property type="match status" value="1"/>
</dbReference>
<protein>
    <submittedName>
        <fullName evidence="4">Cytochrome P450/oxidoreductase</fullName>
    </submittedName>
</protein>
<dbReference type="SUPFAM" id="SSF48264">
    <property type="entry name" value="Cytochrome P450"/>
    <property type="match status" value="1"/>
</dbReference>
<dbReference type="PROSITE" id="PS00197">
    <property type="entry name" value="2FE2S_FER_1"/>
    <property type="match status" value="1"/>
</dbReference>
<dbReference type="RefSeq" id="WP_273928819.1">
    <property type="nucleotide sequence ID" value="NZ_JAQSIO010000009.1"/>
</dbReference>
<dbReference type="SUPFAM" id="SSF54292">
    <property type="entry name" value="2Fe-2S ferredoxin-like"/>
    <property type="match status" value="1"/>
</dbReference>
<keyword evidence="5" id="KW-1185">Reference proteome</keyword>
<dbReference type="Proteomes" id="UP001528672">
    <property type="component" value="Unassembled WGS sequence"/>
</dbReference>
<feature type="domain" description="FAD-binding FR-type" evidence="3">
    <location>
        <begin position="467"/>
        <end position="568"/>
    </location>
</feature>
<dbReference type="CDD" id="cd11078">
    <property type="entry name" value="CYP130-like"/>
    <property type="match status" value="1"/>
</dbReference>
<dbReference type="InterPro" id="IPR001041">
    <property type="entry name" value="2Fe-2S_ferredoxin-type"/>
</dbReference>
<dbReference type="InterPro" id="IPR036396">
    <property type="entry name" value="Cyt_P450_sf"/>
</dbReference>
<dbReference type="InterPro" id="IPR017938">
    <property type="entry name" value="Riboflavin_synthase-like_b-brl"/>
</dbReference>
<dbReference type="EMBL" id="JAQSIO010000009">
    <property type="protein sequence ID" value="MDD0816769.1"/>
    <property type="molecule type" value="Genomic_DNA"/>
</dbReference>
<dbReference type="InterPro" id="IPR006058">
    <property type="entry name" value="2Fe2S_fd_BS"/>
</dbReference>
<proteinExistence type="inferred from homology"/>
<comment type="similarity">
    <text evidence="1">Belongs to the cytochrome P450 family.</text>
</comment>
<dbReference type="SUPFAM" id="SSF63380">
    <property type="entry name" value="Riboflavin synthase domain-like"/>
    <property type="match status" value="1"/>
</dbReference>
<evidence type="ECO:0000313" key="5">
    <source>
        <dbReference type="Proteomes" id="UP001528672"/>
    </source>
</evidence>
<evidence type="ECO:0000259" key="2">
    <source>
        <dbReference type="PROSITE" id="PS51085"/>
    </source>
</evidence>
<dbReference type="Gene3D" id="3.10.20.30">
    <property type="match status" value="1"/>
</dbReference>